<dbReference type="InterPro" id="IPR011989">
    <property type="entry name" value="ARM-like"/>
</dbReference>
<dbReference type="OrthoDB" id="7537227at2759"/>
<dbReference type="eggNOG" id="KOG0167">
    <property type="taxonomic scope" value="Eukaryota"/>
</dbReference>
<dbReference type="RefSeq" id="XP_010274143.1">
    <property type="nucleotide sequence ID" value="XM_010275841.1"/>
</dbReference>
<name>A0A1U8B467_NELNU</name>
<keyword evidence="1" id="KW-1185">Reference proteome</keyword>
<protein>
    <submittedName>
        <fullName evidence="2">Uncharacterized protein LOC104609514</fullName>
    </submittedName>
</protein>
<dbReference type="Proteomes" id="UP000189703">
    <property type="component" value="Unplaced"/>
</dbReference>
<dbReference type="GO" id="GO:0005634">
    <property type="term" value="C:nucleus"/>
    <property type="evidence" value="ECO:0000318"/>
    <property type="project" value="GO_Central"/>
</dbReference>
<dbReference type="InParanoid" id="A0A1U8B467"/>
<dbReference type="Gene3D" id="1.25.10.10">
    <property type="entry name" value="Leucine-rich Repeat Variant"/>
    <property type="match status" value="1"/>
</dbReference>
<dbReference type="GO" id="GO:0005737">
    <property type="term" value="C:cytoplasm"/>
    <property type="evidence" value="ECO:0000318"/>
    <property type="project" value="GO_Central"/>
</dbReference>
<sequence length="160" mass="17023">MDSSSNTEKSIDMNIAGGKISNQPSPNVPWSIVRFSGVILGSTKLLIQQPYSSSCIHNLSCSASRVSSYSLLDALSHVLCLSTSTPATIQTIVATLHNLLVVGGKRDIILALVDTLKTLYGISLYPFNRATMVELGAVPALFSLVVKDGWIGVIEDATTI</sequence>
<dbReference type="AlphaFoldDB" id="A0A1U8B467"/>
<dbReference type="GeneID" id="104609514"/>
<dbReference type="KEGG" id="nnu:104609514"/>
<reference evidence="2" key="1">
    <citation type="submission" date="2025-08" db="UniProtKB">
        <authorList>
            <consortium name="RefSeq"/>
        </authorList>
    </citation>
    <scope>IDENTIFICATION</scope>
</reference>
<proteinExistence type="predicted"/>
<evidence type="ECO:0000313" key="1">
    <source>
        <dbReference type="Proteomes" id="UP000189703"/>
    </source>
</evidence>
<evidence type="ECO:0000313" key="2">
    <source>
        <dbReference type="RefSeq" id="XP_010274143.1"/>
    </source>
</evidence>
<accession>A0A1U8B467</accession>
<gene>
    <name evidence="2" type="primary">LOC104609514</name>
</gene>
<organism evidence="1 2">
    <name type="scientific">Nelumbo nucifera</name>
    <name type="common">Sacred lotus</name>
    <dbReference type="NCBI Taxonomy" id="4432"/>
    <lineage>
        <taxon>Eukaryota</taxon>
        <taxon>Viridiplantae</taxon>
        <taxon>Streptophyta</taxon>
        <taxon>Embryophyta</taxon>
        <taxon>Tracheophyta</taxon>
        <taxon>Spermatophyta</taxon>
        <taxon>Magnoliopsida</taxon>
        <taxon>Proteales</taxon>
        <taxon>Nelumbonaceae</taxon>
        <taxon>Nelumbo</taxon>
    </lineage>
</organism>